<reference evidence="5" key="3">
    <citation type="submission" date="2014-12" db="EMBL/GenBank/DDBJ databases">
        <authorList>
            <person name="Smet A."/>
        </authorList>
    </citation>
    <scope>NUCLEOTIDE SEQUENCE [LARGE SCALE GENOMIC DNA]</scope>
</reference>
<dbReference type="OrthoDB" id="9801753at2"/>
<dbReference type="RefSeq" id="WP_053941981.1">
    <property type="nucleotide sequence ID" value="NZ_BSWO01000005.1"/>
</dbReference>
<dbReference type="EMBL" id="CDMN01000021">
    <property type="protein sequence ID" value="CRF43984.1"/>
    <property type="molecule type" value="Genomic_DNA"/>
</dbReference>
<dbReference type="Proteomes" id="UP000041394">
    <property type="component" value="Unassembled WGS sequence"/>
</dbReference>
<dbReference type="PANTHER" id="PTHR33383:SF1">
    <property type="entry name" value="MEMBRANE PROTEIN INSERTION EFFICIENCY FACTOR-RELATED"/>
    <property type="match status" value="1"/>
</dbReference>
<dbReference type="Proteomes" id="UP000045175">
    <property type="component" value="Unassembled WGS sequence"/>
</dbReference>
<dbReference type="STRING" id="1578720.HAL011_02150"/>
<reference evidence="3" key="1">
    <citation type="submission" date="2014-12" db="EMBL/GenBank/DDBJ databases">
        <title>Whole genome sequences of four Staphylococcus schleiferi canine isolates.</title>
        <authorList>
            <person name="Misic A.M."/>
            <person name="Cain C."/>
            <person name="Morris D.O."/>
            <person name="Rankin S."/>
            <person name="Beiting D."/>
        </authorList>
    </citation>
    <scope>NUCLEOTIDE SEQUENCE</scope>
    <source>
        <strain evidence="2">ASB11</strain>
        <strain evidence="3">ASB13</strain>
        <strain evidence="4">ASB9</strain>
    </source>
</reference>
<evidence type="ECO:0000313" key="4">
    <source>
        <dbReference type="EMBL" id="CRF43984.1"/>
    </source>
</evidence>
<keyword evidence="1" id="KW-0472">Membrane</keyword>
<comment type="subcellular location">
    <subcellularLocation>
        <location evidence="1">Cell membrane</location>
        <topology evidence="1">Peripheral membrane protein</topology>
        <orientation evidence="1">Cytoplasmic side</orientation>
    </subcellularLocation>
</comment>
<protein>
    <recommendedName>
        <fullName evidence="1">Putative membrane protein insertion efficiency factor</fullName>
    </recommendedName>
</protein>
<evidence type="ECO:0000313" key="5">
    <source>
        <dbReference type="Proteomes" id="UP000038622"/>
    </source>
</evidence>
<dbReference type="EMBL" id="CDMH01000068">
    <property type="protein sequence ID" value="CRF43431.1"/>
    <property type="molecule type" value="Genomic_DNA"/>
</dbReference>
<dbReference type="PANTHER" id="PTHR33383">
    <property type="entry name" value="MEMBRANE PROTEIN INSERTION EFFICIENCY FACTOR-RELATED"/>
    <property type="match status" value="1"/>
</dbReference>
<comment type="function">
    <text evidence="1">Could be involved in insertion of integral membrane proteins into the membrane.</text>
</comment>
<reference evidence="6 7" key="2">
    <citation type="submission" date="2014-12" db="EMBL/GenBank/DDBJ databases">
        <authorList>
            <person name="Jaenicke S."/>
        </authorList>
    </citation>
    <scope>NUCLEOTIDE SEQUENCE [LARGE SCALE GENOMIC DNA]</scope>
</reference>
<dbReference type="SMART" id="SM01234">
    <property type="entry name" value="Haemolytic"/>
    <property type="match status" value="1"/>
</dbReference>
<evidence type="ECO:0000313" key="7">
    <source>
        <dbReference type="Proteomes" id="UP000045175"/>
    </source>
</evidence>
<dbReference type="HAMAP" id="MF_00386">
    <property type="entry name" value="UPF0161_YidD"/>
    <property type="match status" value="1"/>
</dbReference>
<evidence type="ECO:0000256" key="1">
    <source>
        <dbReference type="HAMAP-Rule" id="MF_00386"/>
    </source>
</evidence>
<dbReference type="NCBIfam" id="TIGR00278">
    <property type="entry name" value="membrane protein insertion efficiency factor YidD"/>
    <property type="match status" value="1"/>
</dbReference>
<dbReference type="GO" id="GO:0005886">
    <property type="term" value="C:plasma membrane"/>
    <property type="evidence" value="ECO:0007669"/>
    <property type="project" value="UniProtKB-SubCell"/>
</dbReference>
<name>A0A0K2XBI9_9HELI</name>
<gene>
    <name evidence="2" type="ORF">HAL011_02150</name>
    <name evidence="3" type="ORF">HAL013_16680</name>
    <name evidence="4" type="ORF">HAL09_05480</name>
</gene>
<evidence type="ECO:0000313" key="3">
    <source>
        <dbReference type="EMBL" id="CRF43431.1"/>
    </source>
</evidence>
<evidence type="ECO:0000313" key="6">
    <source>
        <dbReference type="Proteomes" id="UP000041394"/>
    </source>
</evidence>
<comment type="similarity">
    <text evidence="1">Belongs to the UPF0161 family.</text>
</comment>
<organism evidence="3 7">
    <name type="scientific">Helicobacter ailurogastricus</name>
    <dbReference type="NCBI Taxonomy" id="1578720"/>
    <lineage>
        <taxon>Bacteria</taxon>
        <taxon>Pseudomonadati</taxon>
        <taxon>Campylobacterota</taxon>
        <taxon>Epsilonproteobacteria</taxon>
        <taxon>Campylobacterales</taxon>
        <taxon>Helicobacteraceae</taxon>
        <taxon>Helicobacter</taxon>
    </lineage>
</organism>
<dbReference type="Pfam" id="PF01809">
    <property type="entry name" value="YidD"/>
    <property type="match status" value="1"/>
</dbReference>
<keyword evidence="5" id="KW-1185">Reference proteome</keyword>
<dbReference type="Proteomes" id="UP000038622">
    <property type="component" value="Unassembled WGS sequence"/>
</dbReference>
<keyword evidence="1" id="KW-1003">Cell membrane</keyword>
<dbReference type="InterPro" id="IPR002696">
    <property type="entry name" value="Membr_insert_effic_factor_YidD"/>
</dbReference>
<accession>A0A0K2XBI9</accession>
<evidence type="ECO:0000313" key="2">
    <source>
        <dbReference type="EMBL" id="CRF40458.1"/>
    </source>
</evidence>
<sequence>MNFALALLRFYRAYLSPLKPATCRFYPSCSTYALWLLPRESLPKALLKIARRLLSCHPFHPGGIDYPTTSKPLCPKHAAPSAFKLSYYLVPLSPNSKTYYILKVLP</sequence>
<dbReference type="EMBL" id="CDML01000006">
    <property type="protein sequence ID" value="CRF40458.1"/>
    <property type="molecule type" value="Genomic_DNA"/>
</dbReference>
<proteinExistence type="inferred from homology"/>
<dbReference type="AlphaFoldDB" id="A0A0K2XBI9"/>